<dbReference type="EMBL" id="UINC01000614">
    <property type="protein sequence ID" value="SUZ58354.1"/>
    <property type="molecule type" value="Genomic_DNA"/>
</dbReference>
<dbReference type="GO" id="GO:0030170">
    <property type="term" value="F:pyridoxal phosphate binding"/>
    <property type="evidence" value="ECO:0007669"/>
    <property type="project" value="InterPro"/>
</dbReference>
<accession>A0A381NW20</accession>
<keyword evidence="2" id="KW-0808">Transferase</keyword>
<reference evidence="5" key="1">
    <citation type="submission" date="2018-05" db="EMBL/GenBank/DDBJ databases">
        <authorList>
            <person name="Lanie J.A."/>
            <person name="Ng W.-L."/>
            <person name="Kazmierczak K.M."/>
            <person name="Andrzejewski T.M."/>
            <person name="Davidsen T.M."/>
            <person name="Wayne K.J."/>
            <person name="Tettelin H."/>
            <person name="Glass J.I."/>
            <person name="Rusch D."/>
            <person name="Podicherti R."/>
            <person name="Tsui H.-C.T."/>
            <person name="Winkler M.E."/>
        </authorList>
    </citation>
    <scope>NUCLEOTIDE SEQUENCE</scope>
</reference>
<dbReference type="InterPro" id="IPR015424">
    <property type="entry name" value="PyrdxlP-dep_Trfase"/>
</dbReference>
<dbReference type="Gene3D" id="3.40.640.10">
    <property type="entry name" value="Type I PLP-dependent aspartate aminotransferase-like (Major domain)"/>
    <property type="match status" value="1"/>
</dbReference>
<proteinExistence type="predicted"/>
<dbReference type="PANTHER" id="PTHR43643:SF3">
    <property type="entry name" value="HISTIDINOL-PHOSPHATE AMINOTRANSFERASE"/>
    <property type="match status" value="1"/>
</dbReference>
<name>A0A381NW20_9ZZZZ</name>
<evidence type="ECO:0000259" key="4">
    <source>
        <dbReference type="Pfam" id="PF00155"/>
    </source>
</evidence>
<dbReference type="SUPFAM" id="SSF53383">
    <property type="entry name" value="PLP-dependent transferases"/>
    <property type="match status" value="1"/>
</dbReference>
<dbReference type="InterPro" id="IPR050106">
    <property type="entry name" value="HistidinolP_aminotransfase"/>
</dbReference>
<gene>
    <name evidence="5" type="ORF">METZ01_LOCUS11208</name>
</gene>
<keyword evidence="1" id="KW-0032">Aminotransferase</keyword>
<evidence type="ECO:0000256" key="1">
    <source>
        <dbReference type="ARBA" id="ARBA00022576"/>
    </source>
</evidence>
<keyword evidence="3" id="KW-0663">Pyridoxal phosphate</keyword>
<evidence type="ECO:0000313" key="5">
    <source>
        <dbReference type="EMBL" id="SUZ58354.1"/>
    </source>
</evidence>
<protein>
    <recommendedName>
        <fullName evidence="4">Aminotransferase class I/classII large domain-containing protein</fullName>
    </recommendedName>
</protein>
<evidence type="ECO:0000256" key="2">
    <source>
        <dbReference type="ARBA" id="ARBA00022679"/>
    </source>
</evidence>
<dbReference type="Gene3D" id="3.90.1150.10">
    <property type="entry name" value="Aspartate Aminotransferase, domain 1"/>
    <property type="match status" value="1"/>
</dbReference>
<dbReference type="GO" id="GO:0008483">
    <property type="term" value="F:transaminase activity"/>
    <property type="evidence" value="ECO:0007669"/>
    <property type="project" value="UniProtKB-KW"/>
</dbReference>
<sequence length="371" mass="42104">MNNQISRRNLIKLLGVSGIALPLSGLSKPIENKIFKKPKTDDPIKLSSNENPYGPSPKVRNAIIDAFDEACRYPYSRVAELEAMIAKKEGVSPDMVLVTGGSNEALRATGRYFGMEQKEIIACKPTYLALLTYAKDFGCDINWVPLDRDQRYDLNEISRRTSKNTSMVFICNPNNPTGTMVGSTELEDFCVSTSKKTCVFVDEAYYDYSILDGYPTMTKLVKKGHNIIVSRTFSKIYGLAGVRIGYIISNPERIASIKKCTMAGTNMLATHAAMAAYDETDFFKYSLNKNKEAINYFYKLFEELNLEYRKSHTNFVFFKTGVHIDKFGKYMKDKGVLVGRPFPPYYDWCRISTGRIEDVKIFGEKLKEFYS</sequence>
<dbReference type="InterPro" id="IPR015421">
    <property type="entry name" value="PyrdxlP-dep_Trfase_major"/>
</dbReference>
<evidence type="ECO:0000256" key="3">
    <source>
        <dbReference type="ARBA" id="ARBA00022898"/>
    </source>
</evidence>
<dbReference type="InterPro" id="IPR004839">
    <property type="entry name" value="Aminotransferase_I/II_large"/>
</dbReference>
<organism evidence="5">
    <name type="scientific">marine metagenome</name>
    <dbReference type="NCBI Taxonomy" id="408172"/>
    <lineage>
        <taxon>unclassified sequences</taxon>
        <taxon>metagenomes</taxon>
        <taxon>ecological metagenomes</taxon>
    </lineage>
</organism>
<dbReference type="AlphaFoldDB" id="A0A381NW20"/>
<dbReference type="PANTHER" id="PTHR43643">
    <property type="entry name" value="HISTIDINOL-PHOSPHATE AMINOTRANSFERASE 2"/>
    <property type="match status" value="1"/>
</dbReference>
<dbReference type="CDD" id="cd00609">
    <property type="entry name" value="AAT_like"/>
    <property type="match status" value="1"/>
</dbReference>
<feature type="domain" description="Aminotransferase class I/classII large" evidence="4">
    <location>
        <begin position="42"/>
        <end position="360"/>
    </location>
</feature>
<dbReference type="InterPro" id="IPR015422">
    <property type="entry name" value="PyrdxlP-dep_Trfase_small"/>
</dbReference>
<dbReference type="Pfam" id="PF00155">
    <property type="entry name" value="Aminotran_1_2"/>
    <property type="match status" value="1"/>
</dbReference>